<evidence type="ECO:0000256" key="3">
    <source>
        <dbReference type="SAM" id="SignalP"/>
    </source>
</evidence>
<feature type="transmembrane region" description="Helical" evidence="2">
    <location>
        <begin position="119"/>
        <end position="141"/>
    </location>
</feature>
<evidence type="ECO:0000256" key="1">
    <source>
        <dbReference type="SAM" id="MobiDB-lite"/>
    </source>
</evidence>
<feature type="transmembrane region" description="Helical" evidence="2">
    <location>
        <begin position="162"/>
        <end position="188"/>
    </location>
</feature>
<keyword evidence="2" id="KW-0812">Transmembrane</keyword>
<feature type="transmembrane region" description="Helical" evidence="2">
    <location>
        <begin position="86"/>
        <end position="107"/>
    </location>
</feature>
<keyword evidence="2" id="KW-1133">Transmembrane helix</keyword>
<feature type="signal peptide" evidence="3">
    <location>
        <begin position="1"/>
        <end position="18"/>
    </location>
</feature>
<feature type="chain" id="PRO_5045314577" evidence="3">
    <location>
        <begin position="19"/>
        <end position="246"/>
    </location>
</feature>
<keyword evidence="2" id="KW-0472">Membrane</keyword>
<feature type="non-terminal residue" evidence="4">
    <location>
        <position position="246"/>
    </location>
</feature>
<dbReference type="EMBL" id="CALNXI010002647">
    <property type="protein sequence ID" value="CAH3189670.1"/>
    <property type="molecule type" value="Genomic_DNA"/>
</dbReference>
<reference evidence="4 5" key="1">
    <citation type="submission" date="2022-05" db="EMBL/GenBank/DDBJ databases">
        <authorList>
            <consortium name="Genoscope - CEA"/>
            <person name="William W."/>
        </authorList>
    </citation>
    <scope>NUCLEOTIDE SEQUENCE [LARGE SCALE GENOMIC DNA]</scope>
</reference>
<comment type="caution">
    <text evidence="4">The sequence shown here is derived from an EMBL/GenBank/DDBJ whole genome shotgun (WGS) entry which is preliminary data.</text>
</comment>
<feature type="non-terminal residue" evidence="4">
    <location>
        <position position="1"/>
    </location>
</feature>
<evidence type="ECO:0000256" key="2">
    <source>
        <dbReference type="SAM" id="Phobius"/>
    </source>
</evidence>
<accession>A0ABN8SFI8</accession>
<organism evidence="4 5">
    <name type="scientific">Porites evermanni</name>
    <dbReference type="NCBI Taxonomy" id="104178"/>
    <lineage>
        <taxon>Eukaryota</taxon>
        <taxon>Metazoa</taxon>
        <taxon>Cnidaria</taxon>
        <taxon>Anthozoa</taxon>
        <taxon>Hexacorallia</taxon>
        <taxon>Scleractinia</taxon>
        <taxon>Fungiina</taxon>
        <taxon>Poritidae</taxon>
        <taxon>Porites</taxon>
    </lineage>
</organism>
<feature type="region of interest" description="Disordered" evidence="1">
    <location>
        <begin position="225"/>
        <end position="246"/>
    </location>
</feature>
<keyword evidence="3" id="KW-0732">Signal</keyword>
<evidence type="ECO:0000313" key="4">
    <source>
        <dbReference type="EMBL" id="CAH3189670.1"/>
    </source>
</evidence>
<proteinExistence type="predicted"/>
<dbReference type="Proteomes" id="UP001159427">
    <property type="component" value="Unassembled WGS sequence"/>
</dbReference>
<protein>
    <submittedName>
        <fullName evidence="4">Uncharacterized protein</fullName>
    </submittedName>
</protein>
<sequence length="246" mass="27623">YFILFALLLACTANLVPRAVDLGKVYKFFTDESKGRVIAVYIALALLFGAWVCTLKYFDMDVVRQAEAASSSGTSSSTRDLSKEEFFRGITIFAWVMVILLALIFIFSFDKISSRSSPWTLTVFLFYVFLAILLIASCGNLTPLVVDFAKVYKNVYPDRKQYVLALFIGLGLGYISWIIFIVDLTFLYKLYRQQRMQELPLQQVPAGQTVVQPGVVIMPPQAQGGQQTAFQPSAHPGQHVAQYPEQ</sequence>
<feature type="transmembrane region" description="Helical" evidence="2">
    <location>
        <begin position="38"/>
        <end position="58"/>
    </location>
</feature>
<keyword evidence="5" id="KW-1185">Reference proteome</keyword>
<name>A0ABN8SFI8_9CNID</name>
<gene>
    <name evidence="4" type="ORF">PEVE_00019611</name>
</gene>
<evidence type="ECO:0000313" key="5">
    <source>
        <dbReference type="Proteomes" id="UP001159427"/>
    </source>
</evidence>